<dbReference type="InterPro" id="IPR011990">
    <property type="entry name" value="TPR-like_helical_dom_sf"/>
</dbReference>
<protein>
    <recommendedName>
        <fullName evidence="7">PROP1-like PPR domain-containing protein</fullName>
    </recommendedName>
</protein>
<proteinExistence type="inferred from homology"/>
<comment type="similarity">
    <text evidence="1">Belongs to the CCM1 family.</text>
</comment>
<dbReference type="Pfam" id="PF13812">
    <property type="entry name" value="PPR_3"/>
    <property type="match status" value="1"/>
</dbReference>
<evidence type="ECO:0000313" key="9">
    <source>
        <dbReference type="Proteomes" id="UP001412239"/>
    </source>
</evidence>
<dbReference type="EMBL" id="LN890943">
    <property type="protein sequence ID" value="CUS15779.1"/>
    <property type="molecule type" value="Genomic_DNA"/>
</dbReference>
<feature type="domain" description="PROP1-like PPR" evidence="7">
    <location>
        <begin position="938"/>
        <end position="1076"/>
    </location>
</feature>
<keyword evidence="9" id="KW-1185">Reference proteome</keyword>
<dbReference type="InterPro" id="IPR002885">
    <property type="entry name" value="PPR_rpt"/>
</dbReference>
<evidence type="ECO:0000313" key="8">
    <source>
        <dbReference type="EMBL" id="CUS15779.1"/>
    </source>
</evidence>
<feature type="repeat" description="PPR" evidence="5">
    <location>
        <begin position="992"/>
        <end position="1022"/>
    </location>
</feature>
<feature type="repeat" description="PPR" evidence="5">
    <location>
        <begin position="957"/>
        <end position="991"/>
    </location>
</feature>
<dbReference type="NCBIfam" id="TIGR00756">
    <property type="entry name" value="PPR"/>
    <property type="match status" value="3"/>
</dbReference>
<accession>A0A292Q7R7</accession>
<evidence type="ECO:0000256" key="2">
    <source>
        <dbReference type="ARBA" id="ARBA00022737"/>
    </source>
</evidence>
<dbReference type="PANTHER" id="PTHR47936">
    <property type="entry name" value="PPR_LONG DOMAIN-CONTAINING PROTEIN"/>
    <property type="match status" value="1"/>
</dbReference>
<dbReference type="Gene3D" id="1.25.40.10">
    <property type="entry name" value="Tetratricopeptide repeat domain"/>
    <property type="match status" value="4"/>
</dbReference>
<evidence type="ECO:0000259" key="7">
    <source>
        <dbReference type="Pfam" id="PF17177"/>
    </source>
</evidence>
<gene>
    <name evidence="8" type="ORF">GSTUAT00000056001</name>
</gene>
<evidence type="ECO:0000256" key="1">
    <source>
        <dbReference type="ARBA" id="ARBA00006192"/>
    </source>
</evidence>
<dbReference type="PROSITE" id="PS51375">
    <property type="entry name" value="PPR"/>
    <property type="match status" value="3"/>
</dbReference>
<sequence>MVFKPFTTLARQSISKHLVNGYAQSVVAATQSSYASSTVQLSRLGQQNAPARLHTAFGGANSGRAAPGKDGQGSDSLGAYYAAQSQAVDDKEEKENRKYLFSRKILWSKAQHQQQQKALLENPPSLEVGLPRSRSSSLAHAEAQLPSSDLVKGEEGEEAVFVESAAEEESEILPTEKLAPVEDAEAELAPSPTSSEETLVPASPEVSGITAQYNDQLRDLRTAEKYDEILALFDHMVQEGVQPSTTTYNHVLVALIQTGAGGIARVLGVYQDMLRNKVSPSTVTYSILIDYLAASSKSSLQFARRIEDDILRFGFVVPSRERELDEIHSQKSLDMALDIFYASTEVRVERAFSEPVYSILIEACAENGREEDMLKAYTHMEVHDVLPSLDTTLSLIKGFGKAGDIRSAVETYNNYCALDASRRPGSIDERYLVYEALILAYMEAGNPAGALSFLEKIVGVSKDARRSQWLAEAIIKGFLQRGDLGSARKWIVGRMAGTSEYPGLSRVLVGVADLGDYELANQLYSEFMAHARLHGINLHGNSTAQMAFLNLCVKEGKVGHARAVWNDLSERNLSNGPDAEAAVVYSMMLFENRLTNEALVVLKQFSEFFMEKPLGAPLALRAGYLQEAFEDLIDRLAAKDLLTHGVALDITGFGMRHCGRVGTRASRVVMGLFGEQRILGLTLPQLDLLLQIQAGVLQQPGESVSEDMRKFEQMLTLALNAGVPLSKAVKVSVDGVIAARGIDEGLLAKWTAFVQAQEVWENLPMAPLTEDVAASPTLVPSEGETAVAEDNHDPYWAKTDVKVSQAIDNALEGTKAARVRLTDARRMYQQTRRAGRLVRMTTLARMVGAAARAGQPEFMEEIYQNARTDTPLLMEFRSVRYVWCVLLDSMVAGQLSVGNRQQAAVYHEELLKMGASPSANTYGLYIVSLKGSNQTYDEASEALKIFERAKAENVLPSSFLYNALIGKLAKARRVDDCLFYFAEMRALGIKPTSVTYGTMINALTRVGDEHFAEELFQEMEAMPNYKPRPAPYNSLMQFFVNTKRDRSKVMSYFNRMTSLGIEATSHTYKLLIEAYATLDPPDMSAAEGVLDLIRSKNQPVESSHHAALIHAKGCVLQDVEAAISHFKSLLHPTTSSPQPQLDNTIYQALFESLVANHRVQDTTLWLSDMERRGVRMTPYIANTLIHGWALEKDIGKAEEVYESLSKDENARLKREPSTYEAMTRAYLTVEDRAGALKVVNEMSGRGYPSAVMVRVMDLVRGRGE</sequence>
<evidence type="ECO:0000256" key="4">
    <source>
        <dbReference type="ARBA" id="ARBA00044511"/>
    </source>
</evidence>
<feature type="region of interest" description="Disordered" evidence="6">
    <location>
        <begin position="55"/>
        <end position="77"/>
    </location>
</feature>
<comment type="subunit">
    <text evidence="4">Binds to mitochondrial small subunit 15S rRNA.</text>
</comment>
<evidence type="ECO:0000256" key="5">
    <source>
        <dbReference type="PROSITE-ProRule" id="PRU00708"/>
    </source>
</evidence>
<dbReference type="Pfam" id="PF01535">
    <property type="entry name" value="PPR"/>
    <property type="match status" value="1"/>
</dbReference>
<evidence type="ECO:0000256" key="3">
    <source>
        <dbReference type="ARBA" id="ARBA00044493"/>
    </source>
</evidence>
<dbReference type="AlphaFoldDB" id="A0A292Q7R7"/>
<dbReference type="InterPro" id="IPR033443">
    <property type="entry name" value="PROP1-like_PPR_dom"/>
</dbReference>
<dbReference type="FunFam" id="1.25.40.10:FF:000217">
    <property type="entry name" value="Pentatricopeptide repeat domain-containing protein"/>
    <property type="match status" value="1"/>
</dbReference>
<dbReference type="PANTHER" id="PTHR47936:SF1">
    <property type="entry name" value="PENTATRICOPEPTIDE REPEAT-CONTAINING PROTEIN GUN1, CHLOROPLASTIC"/>
    <property type="match status" value="1"/>
</dbReference>
<evidence type="ECO:0000256" key="6">
    <source>
        <dbReference type="SAM" id="MobiDB-lite"/>
    </source>
</evidence>
<dbReference type="Proteomes" id="UP001412239">
    <property type="component" value="Unassembled WGS sequence"/>
</dbReference>
<feature type="repeat" description="PPR" evidence="5">
    <location>
        <begin position="353"/>
        <end position="387"/>
    </location>
</feature>
<organism evidence="8 9">
    <name type="scientific">Tuber aestivum</name>
    <name type="common">summer truffle</name>
    <dbReference type="NCBI Taxonomy" id="59557"/>
    <lineage>
        <taxon>Eukaryota</taxon>
        <taxon>Fungi</taxon>
        <taxon>Dikarya</taxon>
        <taxon>Ascomycota</taxon>
        <taxon>Pezizomycotina</taxon>
        <taxon>Pezizomycetes</taxon>
        <taxon>Pezizales</taxon>
        <taxon>Tuberaceae</taxon>
        <taxon>Tuber</taxon>
    </lineage>
</organism>
<name>A0A292Q7R7_9PEZI</name>
<feature type="region of interest" description="Disordered" evidence="6">
    <location>
        <begin position="115"/>
        <end position="156"/>
    </location>
</feature>
<comment type="function">
    <text evidence="3">Regulates mitochondrial small subunit maturation by controlling 15S rRNA 5'-end processing. Localizes to the 5' precursor of the 15S rRNA in a position that is subsequently occupied by mS47 in the mature yeast mtSSU. Uses structure and sequence-specific RNA recognition, binding to a single-stranded region of the precursor and specifically recognizing bases -6 to -1. The exchange of Ccm1 for mS47 is coupled to the irreversible removal of precursor rRNA that is accompanied by conformational changes of the mitoribosomal proteins uS5m and mS26. These conformational changes signal completion of 5'-end rRNA processing through protection of the mature 5'-end of the 15S rRNA and stabilization of mS47. The removal of the 5' precursor together with the dissociation of Ccm1 may be catalyzed by the 5'-3' exoribonuclease Pet127. Involved in the specific removal of group I introns in mitochondrial encoded transcripts.</text>
</comment>
<dbReference type="Pfam" id="PF17177">
    <property type="entry name" value="PPR_long"/>
    <property type="match status" value="1"/>
</dbReference>
<reference evidence="8" key="1">
    <citation type="submission" date="2015-10" db="EMBL/GenBank/DDBJ databases">
        <authorList>
            <person name="Regsiter A."/>
            <person name="william w."/>
        </authorList>
    </citation>
    <scope>NUCLEOTIDE SEQUENCE</scope>
    <source>
        <strain evidence="8">Montdore</strain>
    </source>
</reference>
<keyword evidence="2" id="KW-0677">Repeat</keyword>